<dbReference type="EMBL" id="CCYD01001951">
    <property type="protein sequence ID" value="CEG46092.1"/>
    <property type="molecule type" value="Genomic_DNA"/>
</dbReference>
<proteinExistence type="predicted"/>
<dbReference type="AlphaFoldDB" id="A0A0P1AUN1"/>
<sequence length="59" mass="6661">MRLFSKTVSRVGFCAAVAYVNDLIVIGPELDDIKVVRDGQKKQFDIKEINCRTFSVGRL</sequence>
<dbReference type="GeneID" id="36397530"/>
<evidence type="ECO:0000313" key="2">
    <source>
        <dbReference type="Proteomes" id="UP000054928"/>
    </source>
</evidence>
<accession>A0A0P1AUN1</accession>
<dbReference type="RefSeq" id="XP_024582461.1">
    <property type="nucleotide sequence ID" value="XM_024716910.1"/>
</dbReference>
<keyword evidence="2" id="KW-1185">Reference proteome</keyword>
<evidence type="ECO:0000313" key="1">
    <source>
        <dbReference type="EMBL" id="CEG46092.1"/>
    </source>
</evidence>
<name>A0A0P1AUN1_PLAHL</name>
<reference evidence="2" key="1">
    <citation type="submission" date="2014-09" db="EMBL/GenBank/DDBJ databases">
        <authorList>
            <person name="Sharma Rahul"/>
            <person name="Thines Marco"/>
        </authorList>
    </citation>
    <scope>NUCLEOTIDE SEQUENCE [LARGE SCALE GENOMIC DNA]</scope>
</reference>
<dbReference type="OrthoDB" id="128382at2759"/>
<protein>
    <submittedName>
        <fullName evidence="1">Uncharacterized protein</fullName>
    </submittedName>
</protein>
<organism evidence="1 2">
    <name type="scientific">Plasmopara halstedii</name>
    <name type="common">Downy mildew of sunflower</name>
    <dbReference type="NCBI Taxonomy" id="4781"/>
    <lineage>
        <taxon>Eukaryota</taxon>
        <taxon>Sar</taxon>
        <taxon>Stramenopiles</taxon>
        <taxon>Oomycota</taxon>
        <taxon>Peronosporomycetes</taxon>
        <taxon>Peronosporales</taxon>
        <taxon>Peronosporaceae</taxon>
        <taxon>Plasmopara</taxon>
    </lineage>
</organism>
<dbReference type="Proteomes" id="UP000054928">
    <property type="component" value="Unassembled WGS sequence"/>
</dbReference>